<evidence type="ECO:0000313" key="2">
    <source>
        <dbReference type="EMBL" id="MFD1872396.1"/>
    </source>
</evidence>
<organism evidence="2 3">
    <name type="scientific">Hymenobacter bucti</name>
    <dbReference type="NCBI Taxonomy" id="1844114"/>
    <lineage>
        <taxon>Bacteria</taxon>
        <taxon>Pseudomonadati</taxon>
        <taxon>Bacteroidota</taxon>
        <taxon>Cytophagia</taxon>
        <taxon>Cytophagales</taxon>
        <taxon>Hymenobacteraceae</taxon>
        <taxon>Hymenobacter</taxon>
    </lineage>
</organism>
<dbReference type="InterPro" id="IPR040911">
    <property type="entry name" value="Exostosin_GT47"/>
</dbReference>
<accession>A0ABW4QT80</accession>
<comment type="caution">
    <text evidence="2">The sequence shown here is derived from an EMBL/GenBank/DDBJ whole genome shotgun (WGS) entry which is preliminary data.</text>
</comment>
<evidence type="ECO:0000313" key="3">
    <source>
        <dbReference type="Proteomes" id="UP001597197"/>
    </source>
</evidence>
<dbReference type="Proteomes" id="UP001597197">
    <property type="component" value="Unassembled WGS sequence"/>
</dbReference>
<name>A0ABW4QT80_9BACT</name>
<dbReference type="Pfam" id="PF03016">
    <property type="entry name" value="Exostosin_GT47"/>
    <property type="match status" value="1"/>
</dbReference>
<dbReference type="EMBL" id="JBHUFD010000003">
    <property type="protein sequence ID" value="MFD1872396.1"/>
    <property type="molecule type" value="Genomic_DNA"/>
</dbReference>
<protein>
    <submittedName>
        <fullName evidence="2">Exostosin family protein</fullName>
    </submittedName>
</protein>
<evidence type="ECO:0000259" key="1">
    <source>
        <dbReference type="Pfam" id="PF03016"/>
    </source>
</evidence>
<proteinExistence type="predicted"/>
<feature type="domain" description="Exostosin GT47" evidence="1">
    <location>
        <begin position="132"/>
        <end position="225"/>
    </location>
</feature>
<dbReference type="RefSeq" id="WP_382312813.1">
    <property type="nucleotide sequence ID" value="NZ_JBHUFD010000003.1"/>
</dbReference>
<dbReference type="InterPro" id="IPR004263">
    <property type="entry name" value="Exostosin"/>
</dbReference>
<sequence length="290" mass="34068">MINVFCRELNDDRMQFVDLSVICQKTAIENALFIIHHELLWSLPNTNSVLKEISDNYKFCKKFIIVFIVDDFEGQYNLYKNLLLIRTSITASKKRKNEIVLPYVWEGMDVPFGPVRNIKPSVGFCGQNGIHRKKLIHTFQQSDVVVTNFVIREHFWGGAPHNPDIIKDFRKNMEENAFILSQRGNGNFSIRFYQTLSAGRIPVLVNTDMELPFKDIINWSEYIVFEKNEEDCLNKIKQLHHSGDYLLMQEKCSELYNNYFAPKVFFDQLMMQIVRKYCVPNILFPSIFNL</sequence>
<gene>
    <name evidence="2" type="ORF">ACFSDX_08155</name>
</gene>
<reference evidence="3" key="1">
    <citation type="journal article" date="2019" name="Int. J. Syst. Evol. Microbiol.">
        <title>The Global Catalogue of Microorganisms (GCM) 10K type strain sequencing project: providing services to taxonomists for standard genome sequencing and annotation.</title>
        <authorList>
            <consortium name="The Broad Institute Genomics Platform"/>
            <consortium name="The Broad Institute Genome Sequencing Center for Infectious Disease"/>
            <person name="Wu L."/>
            <person name="Ma J."/>
        </authorList>
    </citation>
    <scope>NUCLEOTIDE SEQUENCE [LARGE SCALE GENOMIC DNA]</scope>
    <source>
        <strain evidence="3">CGMCC 1.15795</strain>
    </source>
</reference>
<dbReference type="PANTHER" id="PTHR11062">
    <property type="entry name" value="EXOSTOSIN HEPARAN SULFATE GLYCOSYLTRANSFERASE -RELATED"/>
    <property type="match status" value="1"/>
</dbReference>
<keyword evidence="3" id="KW-1185">Reference proteome</keyword>